<evidence type="ECO:0000313" key="4">
    <source>
        <dbReference type="Proteomes" id="UP000054560"/>
    </source>
</evidence>
<evidence type="ECO:0000313" key="3">
    <source>
        <dbReference type="EMBL" id="KNC80505.1"/>
    </source>
</evidence>
<evidence type="ECO:0000256" key="1">
    <source>
        <dbReference type="SAM" id="MobiDB-lite"/>
    </source>
</evidence>
<evidence type="ECO:0000256" key="2">
    <source>
        <dbReference type="SAM" id="SignalP"/>
    </source>
</evidence>
<keyword evidence="4" id="KW-1185">Reference proteome</keyword>
<dbReference type="GeneID" id="25907631"/>
<accession>A0A0L0FUH1</accession>
<proteinExistence type="predicted"/>
<keyword evidence="2" id="KW-0732">Signal</keyword>
<dbReference type="EMBL" id="KQ242141">
    <property type="protein sequence ID" value="KNC80505.1"/>
    <property type="molecule type" value="Genomic_DNA"/>
</dbReference>
<dbReference type="AlphaFoldDB" id="A0A0L0FUH1"/>
<dbReference type="RefSeq" id="XP_014154407.1">
    <property type="nucleotide sequence ID" value="XM_014298932.1"/>
</dbReference>
<feature type="region of interest" description="Disordered" evidence="1">
    <location>
        <begin position="31"/>
        <end position="50"/>
    </location>
</feature>
<sequence>MAGAMVPALALSLSLVVKYSEGQLSAFDINHDEDIEGGSDDEVEETDEAAELDPDATLEITDKVFLSIDSAKGF</sequence>
<name>A0A0L0FUH1_9EUKA</name>
<protein>
    <submittedName>
        <fullName evidence="3">Uncharacterized protein</fullName>
    </submittedName>
</protein>
<reference evidence="3 4" key="1">
    <citation type="submission" date="2011-02" db="EMBL/GenBank/DDBJ databases">
        <title>The Genome Sequence of Sphaeroforma arctica JP610.</title>
        <authorList>
            <consortium name="The Broad Institute Genome Sequencing Platform"/>
            <person name="Russ C."/>
            <person name="Cuomo C."/>
            <person name="Young S.K."/>
            <person name="Zeng Q."/>
            <person name="Gargeya S."/>
            <person name="Alvarado L."/>
            <person name="Berlin A."/>
            <person name="Chapman S.B."/>
            <person name="Chen Z."/>
            <person name="Freedman E."/>
            <person name="Gellesch M."/>
            <person name="Goldberg J."/>
            <person name="Griggs A."/>
            <person name="Gujja S."/>
            <person name="Heilman E."/>
            <person name="Heiman D."/>
            <person name="Howarth C."/>
            <person name="Mehta T."/>
            <person name="Neiman D."/>
            <person name="Pearson M."/>
            <person name="Roberts A."/>
            <person name="Saif S."/>
            <person name="Shea T."/>
            <person name="Shenoy N."/>
            <person name="Sisk P."/>
            <person name="Stolte C."/>
            <person name="Sykes S."/>
            <person name="White J."/>
            <person name="Yandava C."/>
            <person name="Burger G."/>
            <person name="Gray M.W."/>
            <person name="Holland P.W.H."/>
            <person name="King N."/>
            <person name="Lang F.B.F."/>
            <person name="Roger A.J."/>
            <person name="Ruiz-Trillo I."/>
            <person name="Haas B."/>
            <person name="Nusbaum C."/>
            <person name="Birren B."/>
        </authorList>
    </citation>
    <scope>NUCLEOTIDE SEQUENCE [LARGE SCALE GENOMIC DNA]</scope>
    <source>
        <strain evidence="3 4">JP610</strain>
    </source>
</reference>
<organism evidence="3 4">
    <name type="scientific">Sphaeroforma arctica JP610</name>
    <dbReference type="NCBI Taxonomy" id="667725"/>
    <lineage>
        <taxon>Eukaryota</taxon>
        <taxon>Ichthyosporea</taxon>
        <taxon>Ichthyophonida</taxon>
        <taxon>Sphaeroforma</taxon>
    </lineage>
</organism>
<feature type="non-terminal residue" evidence="3">
    <location>
        <position position="74"/>
    </location>
</feature>
<feature type="chain" id="PRO_5005538828" evidence="2">
    <location>
        <begin position="23"/>
        <end position="74"/>
    </location>
</feature>
<dbReference type="Proteomes" id="UP000054560">
    <property type="component" value="Unassembled WGS sequence"/>
</dbReference>
<feature type="signal peptide" evidence="2">
    <location>
        <begin position="1"/>
        <end position="22"/>
    </location>
</feature>
<gene>
    <name evidence="3" type="ORF">SARC_07127</name>
</gene>